<gene>
    <name evidence="9" type="ORF">L0U88_02435</name>
</gene>
<name>A0ABS9BF85_9BACT</name>
<keyword evidence="1 6" id="KW-0645">Protease</keyword>
<evidence type="ECO:0000256" key="3">
    <source>
        <dbReference type="ARBA" id="ARBA00022801"/>
    </source>
</evidence>
<dbReference type="InterPro" id="IPR001915">
    <property type="entry name" value="Peptidase_M48"/>
</dbReference>
<dbReference type="InterPro" id="IPR051156">
    <property type="entry name" value="Mito/Outer_Membr_Metalloprot"/>
</dbReference>
<proteinExistence type="inferred from homology"/>
<dbReference type="Gene3D" id="3.30.2010.10">
    <property type="entry name" value="Metalloproteases ('zincins'), catalytic domain"/>
    <property type="match status" value="1"/>
</dbReference>
<keyword evidence="5 6" id="KW-0482">Metalloprotease</keyword>
<evidence type="ECO:0000256" key="7">
    <source>
        <dbReference type="SAM" id="Phobius"/>
    </source>
</evidence>
<dbReference type="PANTHER" id="PTHR22726:SF1">
    <property type="entry name" value="METALLOENDOPEPTIDASE OMA1, MITOCHONDRIAL"/>
    <property type="match status" value="1"/>
</dbReference>
<sequence length="365" mass="40588">MLDKQHEVWYQARQQDPPRKVRILLFDQAIQLYDAADESFIGAFAVGGIRLIETSAGAAMLQLLPDGYERLTVSVNHLLWPELNQKLSNTGKFSTKAKKHWKWPVLLLVIAGGLLGIYFLLISLITGIGLQLVSTEKERELGEMIYASMAEGLKIDSAATEKLTLFANELKLSEQYRLNFTVVDEKEINAFAIPGGRIVVYKGILEEMKEPEELVALLGHEASHVNERHSLRSILRQLSGSVLLSMVFGDLGSIGSAVVGQADQLRSLSYSRSLEEEADASAMDLMRGNKVDPRGMIGLMDRLKKAESGTKLPGFLSTHPLTTDRKATAEKYIRQFPQTYETPAPIAESWKQLRNSISGSGKNEW</sequence>
<keyword evidence="7" id="KW-1133">Transmembrane helix</keyword>
<dbReference type="PANTHER" id="PTHR22726">
    <property type="entry name" value="METALLOENDOPEPTIDASE OMA1"/>
    <property type="match status" value="1"/>
</dbReference>
<evidence type="ECO:0000256" key="4">
    <source>
        <dbReference type="ARBA" id="ARBA00022833"/>
    </source>
</evidence>
<keyword evidence="7" id="KW-0472">Membrane</keyword>
<evidence type="ECO:0000259" key="8">
    <source>
        <dbReference type="Pfam" id="PF01435"/>
    </source>
</evidence>
<evidence type="ECO:0000313" key="10">
    <source>
        <dbReference type="Proteomes" id="UP001200145"/>
    </source>
</evidence>
<protein>
    <submittedName>
        <fullName evidence="9">M48 family metallopeptidase</fullName>
    </submittedName>
</protein>
<evidence type="ECO:0000256" key="2">
    <source>
        <dbReference type="ARBA" id="ARBA00022723"/>
    </source>
</evidence>
<dbReference type="Proteomes" id="UP001200145">
    <property type="component" value="Unassembled WGS sequence"/>
</dbReference>
<dbReference type="EMBL" id="JAKEVY010000001">
    <property type="protein sequence ID" value="MCF1713484.1"/>
    <property type="molecule type" value="Genomic_DNA"/>
</dbReference>
<comment type="similarity">
    <text evidence="6">Belongs to the peptidase M48 family.</text>
</comment>
<keyword evidence="7" id="KW-0812">Transmembrane</keyword>
<keyword evidence="3 6" id="KW-0378">Hydrolase</keyword>
<dbReference type="RefSeq" id="WP_234864014.1">
    <property type="nucleotide sequence ID" value="NZ_JAKEVY010000001.1"/>
</dbReference>
<dbReference type="CDD" id="cd07332">
    <property type="entry name" value="M48C_Oma1_like"/>
    <property type="match status" value="1"/>
</dbReference>
<feature type="domain" description="Peptidase M48" evidence="8">
    <location>
        <begin position="167"/>
        <end position="331"/>
    </location>
</feature>
<keyword evidence="4 6" id="KW-0862">Zinc</keyword>
<evidence type="ECO:0000256" key="1">
    <source>
        <dbReference type="ARBA" id="ARBA00022670"/>
    </source>
</evidence>
<evidence type="ECO:0000256" key="5">
    <source>
        <dbReference type="ARBA" id="ARBA00023049"/>
    </source>
</evidence>
<keyword evidence="2" id="KW-0479">Metal-binding</keyword>
<dbReference type="Pfam" id="PF01435">
    <property type="entry name" value="Peptidase_M48"/>
    <property type="match status" value="1"/>
</dbReference>
<reference evidence="9 10" key="1">
    <citation type="submission" date="2022-01" db="EMBL/GenBank/DDBJ databases">
        <title>Flavihumibacter sp. nov., isolated from sediment of a river.</title>
        <authorList>
            <person name="Liu H."/>
        </authorList>
    </citation>
    <scope>NUCLEOTIDE SEQUENCE [LARGE SCALE GENOMIC DNA]</scope>
    <source>
        <strain evidence="9 10">RY-1</strain>
    </source>
</reference>
<comment type="caution">
    <text evidence="9">The sequence shown here is derived from an EMBL/GenBank/DDBJ whole genome shotgun (WGS) entry which is preliminary data.</text>
</comment>
<accession>A0ABS9BF85</accession>
<evidence type="ECO:0000256" key="6">
    <source>
        <dbReference type="RuleBase" id="RU003983"/>
    </source>
</evidence>
<organism evidence="9 10">
    <name type="scientific">Flavihumibacter fluminis</name>
    <dbReference type="NCBI Taxonomy" id="2909236"/>
    <lineage>
        <taxon>Bacteria</taxon>
        <taxon>Pseudomonadati</taxon>
        <taxon>Bacteroidota</taxon>
        <taxon>Chitinophagia</taxon>
        <taxon>Chitinophagales</taxon>
        <taxon>Chitinophagaceae</taxon>
        <taxon>Flavihumibacter</taxon>
    </lineage>
</organism>
<feature type="transmembrane region" description="Helical" evidence="7">
    <location>
        <begin position="105"/>
        <end position="130"/>
    </location>
</feature>
<comment type="cofactor">
    <cofactor evidence="6">
        <name>Zn(2+)</name>
        <dbReference type="ChEBI" id="CHEBI:29105"/>
    </cofactor>
    <text evidence="6">Binds 1 zinc ion per subunit.</text>
</comment>
<keyword evidence="10" id="KW-1185">Reference proteome</keyword>
<evidence type="ECO:0000313" key="9">
    <source>
        <dbReference type="EMBL" id="MCF1713484.1"/>
    </source>
</evidence>